<evidence type="ECO:0000313" key="1">
    <source>
        <dbReference type="EMBL" id="MVT26649.1"/>
    </source>
</evidence>
<name>A0A7K1UJJ3_9MICC</name>
<dbReference type="OrthoDB" id="3699867at2"/>
<dbReference type="Proteomes" id="UP000460157">
    <property type="component" value="Unassembled WGS sequence"/>
</dbReference>
<dbReference type="EMBL" id="WRPM01000070">
    <property type="protein sequence ID" value="MVT26649.1"/>
    <property type="molecule type" value="Genomic_DNA"/>
</dbReference>
<protein>
    <submittedName>
        <fullName evidence="1">Uncharacterized protein</fullName>
    </submittedName>
</protein>
<organism evidence="1 2">
    <name type="scientific">Nesterenkonia alkaliphila</name>
    <dbReference type="NCBI Taxonomy" id="1463631"/>
    <lineage>
        <taxon>Bacteria</taxon>
        <taxon>Bacillati</taxon>
        <taxon>Actinomycetota</taxon>
        <taxon>Actinomycetes</taxon>
        <taxon>Micrococcales</taxon>
        <taxon>Micrococcaceae</taxon>
        <taxon>Nesterenkonia</taxon>
    </lineage>
</organism>
<comment type="caution">
    <text evidence="1">The sequence shown here is derived from an EMBL/GenBank/DDBJ whole genome shotgun (WGS) entry which is preliminary data.</text>
</comment>
<dbReference type="RefSeq" id="WP_157323780.1">
    <property type="nucleotide sequence ID" value="NZ_BMFX01000002.1"/>
</dbReference>
<evidence type="ECO:0000313" key="2">
    <source>
        <dbReference type="Proteomes" id="UP000460157"/>
    </source>
</evidence>
<gene>
    <name evidence="1" type="ORF">GNZ21_09815</name>
</gene>
<proteinExistence type="predicted"/>
<sequence>MSNQTYSWLPDRHLGVAATLAHTDETIAQIAEILYSYQAQSNGILQLDEVPGPTHSQTVVTGIAPIPRKVPLLVADALVTLRNAIEHTLFTEIQHCDGELDEKAARTVEMPAALTYDAFQQWVKARAKNGPPSLRRGSHILRRIEGLQPFHRLRDPQNHPLALLALHTNHSKHRAPAITAVRLGAIHREDRTPPSPANVEYRPEVPLQVGDVIAETPIGRRVPVALFPTIGINRPRTDCWPVLIKELDELSTWVRVQAVPRLVTGTESSAPALPHCYTINVGHNDERDALAAGSTVSASQRHNDRLSAETARGGLCETLSMMDHAPDAEQIAVWLQSLSDQEVLAWMRRLRATLAYEPETMLSNFAILEKMRDEARLHAGLEPGLPS</sequence>
<reference evidence="1 2" key="1">
    <citation type="submission" date="2019-12" db="EMBL/GenBank/DDBJ databases">
        <title>Nesterenkonia muleiensis sp. nov., a novel actinobacterium isolated from sap of Populus euphratica.</title>
        <authorList>
            <person name="Wang R."/>
        </authorList>
    </citation>
    <scope>NUCLEOTIDE SEQUENCE [LARGE SCALE GENOMIC DNA]</scope>
    <source>
        <strain evidence="1 2">F10</strain>
    </source>
</reference>
<keyword evidence="2" id="KW-1185">Reference proteome</keyword>
<accession>A0A7K1UJJ3</accession>
<dbReference type="AlphaFoldDB" id="A0A7K1UJJ3"/>